<dbReference type="GO" id="GO:1905515">
    <property type="term" value="P:non-motile cilium assembly"/>
    <property type="evidence" value="ECO:0007669"/>
    <property type="project" value="TreeGrafter"/>
</dbReference>
<dbReference type="InterPro" id="IPR052434">
    <property type="entry name" value="Tectonic-like_complex_comp"/>
</dbReference>
<name>A0A7J5XE22_DISMA</name>
<dbReference type="OrthoDB" id="2162143at2759"/>
<proteinExistence type="predicted"/>
<evidence type="ECO:0000313" key="4">
    <source>
        <dbReference type="Proteomes" id="UP000518266"/>
    </source>
</evidence>
<dbReference type="GO" id="GO:1904491">
    <property type="term" value="P:protein localization to ciliary transition zone"/>
    <property type="evidence" value="ECO:0007669"/>
    <property type="project" value="TreeGrafter"/>
</dbReference>
<sequence length="294" mass="33333">MMMMMKVWRRSRAFSPTVKTRDLLTEHLTPWSHRDLRLALREVGVSSRALQTAGSQLLESSVTRRLQEKLRAARTLRDRDTRTRFDREVDPDGSERPDDPLALSSRVKFREASRRKEDAPLVRDGDLFVIEQSTQDFLETKRAEYLRYGQRVEQESKVLFTPSFTSVAAHIKLPDNMKPRYVEDEGLYVGRDRLVKSGSETTAGLWLCLTPSRSPPPDPPLPHGGGPGPCSAHCPLKSKYATLYLSGAADPEGDYQLDVDVSGLIFSHHPLFSREHVLGSRLAQLYDQSTEERV</sequence>
<feature type="domain" description="DUF5523" evidence="2">
    <location>
        <begin position="114"/>
        <end position="191"/>
    </location>
</feature>
<evidence type="ECO:0000313" key="3">
    <source>
        <dbReference type="EMBL" id="KAF3834548.1"/>
    </source>
</evidence>
<dbReference type="GO" id="GO:0035869">
    <property type="term" value="C:ciliary transition zone"/>
    <property type="evidence" value="ECO:0007669"/>
    <property type="project" value="TreeGrafter"/>
</dbReference>
<dbReference type="EMBL" id="JAAKFY010000025">
    <property type="protein sequence ID" value="KAF3834548.1"/>
    <property type="molecule type" value="Genomic_DNA"/>
</dbReference>
<reference evidence="3 4" key="1">
    <citation type="submission" date="2020-03" db="EMBL/GenBank/DDBJ databases">
        <title>Dissostichus mawsoni Genome sequencing and assembly.</title>
        <authorList>
            <person name="Park H."/>
        </authorList>
    </citation>
    <scope>NUCLEOTIDE SEQUENCE [LARGE SCALE GENOMIC DNA]</scope>
    <source>
        <strain evidence="3">DM0001</strain>
        <tissue evidence="3">Muscle</tissue>
    </source>
</reference>
<protein>
    <recommendedName>
        <fullName evidence="2">DUF5523 domain-containing protein</fullName>
    </recommendedName>
</protein>
<dbReference type="AlphaFoldDB" id="A0A7J5XE22"/>
<gene>
    <name evidence="3" type="ORF">F7725_027106</name>
</gene>
<organism evidence="3 4">
    <name type="scientific">Dissostichus mawsoni</name>
    <name type="common">Antarctic cod</name>
    <dbReference type="NCBI Taxonomy" id="36200"/>
    <lineage>
        <taxon>Eukaryota</taxon>
        <taxon>Metazoa</taxon>
        <taxon>Chordata</taxon>
        <taxon>Craniata</taxon>
        <taxon>Vertebrata</taxon>
        <taxon>Euteleostomi</taxon>
        <taxon>Actinopterygii</taxon>
        <taxon>Neopterygii</taxon>
        <taxon>Teleostei</taxon>
        <taxon>Neoteleostei</taxon>
        <taxon>Acanthomorphata</taxon>
        <taxon>Eupercaria</taxon>
        <taxon>Perciformes</taxon>
        <taxon>Notothenioidei</taxon>
        <taxon>Nototheniidae</taxon>
        <taxon>Dissostichus</taxon>
    </lineage>
</organism>
<feature type="region of interest" description="Disordered" evidence="1">
    <location>
        <begin position="82"/>
        <end position="101"/>
    </location>
</feature>
<dbReference type="Proteomes" id="UP000518266">
    <property type="component" value="Unassembled WGS sequence"/>
</dbReference>
<comment type="caution">
    <text evidence="3">The sequence shown here is derived from an EMBL/GenBank/DDBJ whole genome shotgun (WGS) entry which is preliminary data.</text>
</comment>
<evidence type="ECO:0000259" key="2">
    <source>
        <dbReference type="Pfam" id="PF17661"/>
    </source>
</evidence>
<feature type="compositionally biased region" description="Basic and acidic residues" evidence="1">
    <location>
        <begin position="82"/>
        <end position="99"/>
    </location>
</feature>
<evidence type="ECO:0000256" key="1">
    <source>
        <dbReference type="SAM" id="MobiDB-lite"/>
    </source>
</evidence>
<dbReference type="InterPro" id="IPR041510">
    <property type="entry name" value="DUF5523"/>
</dbReference>
<dbReference type="PANTHER" id="PTHR20837">
    <property type="entry name" value="CENTROSOMAL PROTEIN-RELATED"/>
    <property type="match status" value="1"/>
</dbReference>
<dbReference type="Pfam" id="PF17661">
    <property type="entry name" value="DUF5523"/>
    <property type="match status" value="1"/>
</dbReference>
<dbReference type="PANTHER" id="PTHR20837:SF0">
    <property type="entry name" value="COILED-COIL AND C2 DOMAIN-CONTAINING PROTEIN 2A"/>
    <property type="match status" value="1"/>
</dbReference>
<accession>A0A7J5XE22</accession>
<keyword evidence="4" id="KW-1185">Reference proteome</keyword>